<name>A0A4C1WFL0_EUMVA</name>
<evidence type="ECO:0000256" key="1">
    <source>
        <dbReference type="SAM" id="MobiDB-lite"/>
    </source>
</evidence>
<gene>
    <name evidence="2" type="ORF">EVAR_37402_1</name>
</gene>
<sequence>MKLIASSYPKQDPITLKPKPPPASQPNVRFNERCGVRAGRQRRASGAHLLLIPVNLSLLYGAGNALTDSKSVIMIIYNACVKGYVYIMKKCSQEEVGKLWNAAKHRFLKKEEIVLQNGRAPRIGNDCPCRPVRTEKLGCTQTAGCIKKKKVATKMKPHLTILTNIGGVRRHRCSTFMPASEVHRRDVVEVRRVPMDNYSLHRPRPHFSPAFIRYSIPTQEAVNTLVTPL</sequence>
<organism evidence="2 3">
    <name type="scientific">Eumeta variegata</name>
    <name type="common">Bagworm moth</name>
    <name type="synonym">Eumeta japonica</name>
    <dbReference type="NCBI Taxonomy" id="151549"/>
    <lineage>
        <taxon>Eukaryota</taxon>
        <taxon>Metazoa</taxon>
        <taxon>Ecdysozoa</taxon>
        <taxon>Arthropoda</taxon>
        <taxon>Hexapoda</taxon>
        <taxon>Insecta</taxon>
        <taxon>Pterygota</taxon>
        <taxon>Neoptera</taxon>
        <taxon>Endopterygota</taxon>
        <taxon>Lepidoptera</taxon>
        <taxon>Glossata</taxon>
        <taxon>Ditrysia</taxon>
        <taxon>Tineoidea</taxon>
        <taxon>Psychidae</taxon>
        <taxon>Oiketicinae</taxon>
        <taxon>Eumeta</taxon>
    </lineage>
</organism>
<evidence type="ECO:0000313" key="2">
    <source>
        <dbReference type="EMBL" id="GBP49620.1"/>
    </source>
</evidence>
<comment type="caution">
    <text evidence="2">The sequence shown here is derived from an EMBL/GenBank/DDBJ whole genome shotgun (WGS) entry which is preliminary data.</text>
</comment>
<accession>A0A4C1WFL0</accession>
<proteinExistence type="predicted"/>
<dbReference type="Proteomes" id="UP000299102">
    <property type="component" value="Unassembled WGS sequence"/>
</dbReference>
<evidence type="ECO:0000313" key="3">
    <source>
        <dbReference type="Proteomes" id="UP000299102"/>
    </source>
</evidence>
<dbReference type="EMBL" id="BGZK01000549">
    <property type="protein sequence ID" value="GBP49620.1"/>
    <property type="molecule type" value="Genomic_DNA"/>
</dbReference>
<dbReference type="AlphaFoldDB" id="A0A4C1WFL0"/>
<reference evidence="2 3" key="1">
    <citation type="journal article" date="2019" name="Commun. Biol.">
        <title>The bagworm genome reveals a unique fibroin gene that provides high tensile strength.</title>
        <authorList>
            <person name="Kono N."/>
            <person name="Nakamura H."/>
            <person name="Ohtoshi R."/>
            <person name="Tomita M."/>
            <person name="Numata K."/>
            <person name="Arakawa K."/>
        </authorList>
    </citation>
    <scope>NUCLEOTIDE SEQUENCE [LARGE SCALE GENOMIC DNA]</scope>
</reference>
<keyword evidence="3" id="KW-1185">Reference proteome</keyword>
<protein>
    <submittedName>
        <fullName evidence="2">Uncharacterized protein</fullName>
    </submittedName>
</protein>
<feature type="region of interest" description="Disordered" evidence="1">
    <location>
        <begin position="1"/>
        <end position="27"/>
    </location>
</feature>